<dbReference type="RefSeq" id="XP_018692212.1">
    <property type="nucleotide sequence ID" value="XM_018837652.1"/>
</dbReference>
<dbReference type="PANTHER" id="PTHR37783:SF1">
    <property type="entry name" value="MEMBRANE PROTEIN, PUTATIVE (AFU_ORTHOLOGUE AFUA_1G04315)-RELATED"/>
    <property type="match status" value="1"/>
</dbReference>
<keyword evidence="3" id="KW-1185">Reference proteome</keyword>
<dbReference type="AlphaFoldDB" id="A0A178ZII0"/>
<dbReference type="PANTHER" id="PTHR37783">
    <property type="entry name" value="MEMBRANE PROTEIN, PUTATIVE (AFU_ORTHOLOGUE AFUA_1G04315)-RELATED"/>
    <property type="match status" value="1"/>
</dbReference>
<organism evidence="2 3">
    <name type="scientific">Fonsecaea erecta</name>
    <dbReference type="NCBI Taxonomy" id="1367422"/>
    <lineage>
        <taxon>Eukaryota</taxon>
        <taxon>Fungi</taxon>
        <taxon>Dikarya</taxon>
        <taxon>Ascomycota</taxon>
        <taxon>Pezizomycotina</taxon>
        <taxon>Eurotiomycetes</taxon>
        <taxon>Chaetothyriomycetidae</taxon>
        <taxon>Chaetothyriales</taxon>
        <taxon>Herpotrichiellaceae</taxon>
        <taxon>Fonsecaea</taxon>
    </lineage>
</organism>
<comment type="caution">
    <text evidence="2">The sequence shown here is derived from an EMBL/GenBank/DDBJ whole genome shotgun (WGS) entry which is preliminary data.</text>
</comment>
<feature type="transmembrane region" description="Helical" evidence="1">
    <location>
        <begin position="68"/>
        <end position="86"/>
    </location>
</feature>
<protein>
    <submittedName>
        <fullName evidence="2">Uncharacterized protein</fullName>
    </submittedName>
</protein>
<reference evidence="2 3" key="1">
    <citation type="submission" date="2016-04" db="EMBL/GenBank/DDBJ databases">
        <title>Draft genome of Fonsecaea erecta CBS 125763.</title>
        <authorList>
            <person name="Weiss V.A."/>
            <person name="Vicente V.A."/>
            <person name="Raittz R.T."/>
            <person name="Moreno L.F."/>
            <person name="De Souza E.M."/>
            <person name="Pedrosa F.O."/>
            <person name="Steffens M.B."/>
            <person name="Faoro H."/>
            <person name="Tadra-Sfeir M.Z."/>
            <person name="Najafzadeh M.J."/>
            <person name="Felipe M.S."/>
            <person name="Teixeira M."/>
            <person name="Sun J."/>
            <person name="Xi L."/>
            <person name="Gomes R."/>
            <person name="De Azevedo C.M."/>
            <person name="Salgado C.G."/>
            <person name="Da Silva M.B."/>
            <person name="Nascimento M.F."/>
            <person name="Queiroz-Telles F."/>
            <person name="Attili D.S."/>
            <person name="Gorbushina A."/>
        </authorList>
    </citation>
    <scope>NUCLEOTIDE SEQUENCE [LARGE SCALE GENOMIC DNA]</scope>
    <source>
        <strain evidence="2 3">CBS 125763</strain>
    </source>
</reference>
<evidence type="ECO:0000256" key="1">
    <source>
        <dbReference type="SAM" id="Phobius"/>
    </source>
</evidence>
<proteinExistence type="predicted"/>
<accession>A0A178ZII0</accession>
<evidence type="ECO:0000313" key="2">
    <source>
        <dbReference type="EMBL" id="OAP58845.1"/>
    </source>
</evidence>
<dbReference type="Proteomes" id="UP000078343">
    <property type="component" value="Unassembled WGS sequence"/>
</dbReference>
<keyword evidence="1" id="KW-1133">Transmembrane helix</keyword>
<sequence>MATHKVSAVTIDEFELPKGRNATGAVIAATLMVLSARRRFIQPGSLVHDQVIARSARASKYAKPFQDVLFYALFGVHSIETVYFALTKLRKHNVKVFSSVWFQWVIAVFLGGVFTLKHFDEVVEKKELKTIKEI</sequence>
<feature type="transmembrane region" description="Helical" evidence="1">
    <location>
        <begin position="101"/>
        <end position="119"/>
    </location>
</feature>
<dbReference type="OrthoDB" id="5553410at2759"/>
<keyword evidence="1" id="KW-0472">Membrane</keyword>
<dbReference type="EMBL" id="LVYI01000005">
    <property type="protein sequence ID" value="OAP58845.1"/>
    <property type="molecule type" value="Genomic_DNA"/>
</dbReference>
<gene>
    <name evidence="2" type="ORF">AYL99_06142</name>
</gene>
<keyword evidence="1" id="KW-0812">Transmembrane</keyword>
<name>A0A178ZII0_9EURO</name>
<dbReference type="GeneID" id="30010310"/>
<evidence type="ECO:0000313" key="3">
    <source>
        <dbReference type="Proteomes" id="UP000078343"/>
    </source>
</evidence>